<accession>A0A917J1F3</accession>
<name>A0A917J1F3_9BACT</name>
<evidence type="ECO:0000313" key="6">
    <source>
        <dbReference type="Proteomes" id="UP000627292"/>
    </source>
</evidence>
<dbReference type="RefSeq" id="WP_188955584.1">
    <property type="nucleotide sequence ID" value="NZ_BMIB01000004.1"/>
</dbReference>
<dbReference type="Pfam" id="PF20240">
    <property type="entry name" value="DUF6597"/>
    <property type="match status" value="1"/>
</dbReference>
<keyword evidence="2" id="KW-0238">DNA-binding</keyword>
<reference evidence="5" key="1">
    <citation type="journal article" date="2014" name="Int. J. Syst. Evol. Microbiol.">
        <title>Complete genome sequence of Corynebacterium casei LMG S-19264T (=DSM 44701T), isolated from a smear-ripened cheese.</title>
        <authorList>
            <consortium name="US DOE Joint Genome Institute (JGI-PGF)"/>
            <person name="Walter F."/>
            <person name="Albersmeier A."/>
            <person name="Kalinowski J."/>
            <person name="Ruckert C."/>
        </authorList>
    </citation>
    <scope>NUCLEOTIDE SEQUENCE</scope>
    <source>
        <strain evidence="5">CGMCC 1.15290</strain>
    </source>
</reference>
<dbReference type="InterPro" id="IPR009057">
    <property type="entry name" value="Homeodomain-like_sf"/>
</dbReference>
<dbReference type="GO" id="GO:0003700">
    <property type="term" value="F:DNA-binding transcription factor activity"/>
    <property type="evidence" value="ECO:0007669"/>
    <property type="project" value="InterPro"/>
</dbReference>
<dbReference type="AlphaFoldDB" id="A0A917J1F3"/>
<dbReference type="Proteomes" id="UP000627292">
    <property type="component" value="Unassembled WGS sequence"/>
</dbReference>
<dbReference type="EMBL" id="BMIB01000004">
    <property type="protein sequence ID" value="GGH75732.1"/>
    <property type="molecule type" value="Genomic_DNA"/>
</dbReference>
<evidence type="ECO:0000256" key="2">
    <source>
        <dbReference type="ARBA" id="ARBA00023125"/>
    </source>
</evidence>
<organism evidence="5 6">
    <name type="scientific">Filimonas zeae</name>
    <dbReference type="NCBI Taxonomy" id="1737353"/>
    <lineage>
        <taxon>Bacteria</taxon>
        <taxon>Pseudomonadati</taxon>
        <taxon>Bacteroidota</taxon>
        <taxon>Chitinophagia</taxon>
        <taxon>Chitinophagales</taxon>
        <taxon>Chitinophagaceae</taxon>
        <taxon>Filimonas</taxon>
    </lineage>
</organism>
<dbReference type="PANTHER" id="PTHR46796">
    <property type="entry name" value="HTH-TYPE TRANSCRIPTIONAL ACTIVATOR RHAS-RELATED"/>
    <property type="match status" value="1"/>
</dbReference>
<keyword evidence="1" id="KW-0805">Transcription regulation</keyword>
<evidence type="ECO:0000259" key="4">
    <source>
        <dbReference type="PROSITE" id="PS01124"/>
    </source>
</evidence>
<dbReference type="SUPFAM" id="SSF46689">
    <property type="entry name" value="Homeodomain-like"/>
    <property type="match status" value="1"/>
</dbReference>
<evidence type="ECO:0000313" key="5">
    <source>
        <dbReference type="EMBL" id="GGH75732.1"/>
    </source>
</evidence>
<feature type="domain" description="HTH araC/xylS-type" evidence="4">
    <location>
        <begin position="143"/>
        <end position="241"/>
    </location>
</feature>
<evidence type="ECO:0000256" key="1">
    <source>
        <dbReference type="ARBA" id="ARBA00023015"/>
    </source>
</evidence>
<evidence type="ECO:0000256" key="3">
    <source>
        <dbReference type="ARBA" id="ARBA00023163"/>
    </source>
</evidence>
<protein>
    <submittedName>
        <fullName evidence="5">AraC family transcriptional regulator</fullName>
    </submittedName>
</protein>
<dbReference type="GO" id="GO:0043565">
    <property type="term" value="F:sequence-specific DNA binding"/>
    <property type="evidence" value="ECO:0007669"/>
    <property type="project" value="InterPro"/>
</dbReference>
<dbReference type="SMART" id="SM00342">
    <property type="entry name" value="HTH_ARAC"/>
    <property type="match status" value="1"/>
</dbReference>
<keyword evidence="3" id="KW-0804">Transcription</keyword>
<sequence length="241" mass="27613">MYTEHQPHIALRNYIDAYWTVTTGRLVQPAVSRILPDGAVDLICNLGDTVFSGQQVERLWPEQVYLVGTMTTYTDSCVPAYSRLVGIRFRPGAFAAFYSMSLSGTADECILFERELLNLKLAEQGFTERLDQYFLRRLSKQSLLLQEIIGSIIQHKGNMRVGQLAQEHYLTPRRLERHFKEQVGVSAKAFSGIVRFRAAWHKMRLTQHVDMAMLAEECGYYDQSHFSNEIKRYTGLPPGAR</sequence>
<dbReference type="InterPro" id="IPR018060">
    <property type="entry name" value="HTH_AraC"/>
</dbReference>
<dbReference type="Pfam" id="PF12833">
    <property type="entry name" value="HTH_18"/>
    <property type="match status" value="1"/>
</dbReference>
<gene>
    <name evidence="5" type="ORF">GCM10011379_39590</name>
</gene>
<dbReference type="PROSITE" id="PS01124">
    <property type="entry name" value="HTH_ARAC_FAMILY_2"/>
    <property type="match status" value="1"/>
</dbReference>
<reference evidence="5" key="2">
    <citation type="submission" date="2020-09" db="EMBL/GenBank/DDBJ databases">
        <authorList>
            <person name="Sun Q."/>
            <person name="Zhou Y."/>
        </authorList>
    </citation>
    <scope>NUCLEOTIDE SEQUENCE</scope>
    <source>
        <strain evidence="5">CGMCC 1.15290</strain>
    </source>
</reference>
<dbReference type="Gene3D" id="1.10.10.60">
    <property type="entry name" value="Homeodomain-like"/>
    <property type="match status" value="1"/>
</dbReference>
<dbReference type="InterPro" id="IPR050204">
    <property type="entry name" value="AraC_XylS_family_regulators"/>
</dbReference>
<dbReference type="InterPro" id="IPR046532">
    <property type="entry name" value="DUF6597"/>
</dbReference>
<dbReference type="PANTHER" id="PTHR46796:SF13">
    <property type="entry name" value="HTH-TYPE TRANSCRIPTIONAL ACTIVATOR RHAS"/>
    <property type="match status" value="1"/>
</dbReference>
<comment type="caution">
    <text evidence="5">The sequence shown here is derived from an EMBL/GenBank/DDBJ whole genome shotgun (WGS) entry which is preliminary data.</text>
</comment>
<keyword evidence="6" id="KW-1185">Reference proteome</keyword>
<proteinExistence type="predicted"/>